<protein>
    <submittedName>
        <fullName evidence="3">Uncharacterized protein</fullName>
    </submittedName>
</protein>
<feature type="transmembrane region" description="Helical" evidence="2">
    <location>
        <begin position="366"/>
        <end position="385"/>
    </location>
</feature>
<feature type="region of interest" description="Disordered" evidence="1">
    <location>
        <begin position="776"/>
        <end position="795"/>
    </location>
</feature>
<gene>
    <name evidence="3" type="ORF">HF852_08050</name>
</gene>
<feature type="transmembrane region" description="Helical" evidence="2">
    <location>
        <begin position="392"/>
        <end position="412"/>
    </location>
</feature>
<feature type="region of interest" description="Disordered" evidence="1">
    <location>
        <begin position="465"/>
        <end position="485"/>
    </location>
</feature>
<sequence length="939" mass="97282">MFAAAAVTVLLLLLPGTATGIAAGLRPMPALAAAGPVILGVAGFGAWVAGALDIRWGWPVFAAVWAGATAVAYLAATFVPAANARSGRDAEGSRFTRPAAAEWATAAVAAAVTAVGSVRYLLPLGDLPGGGSNLREAWDMHWHNNFLRWAAEEGVASPTRAGELMNRETGTEMFYPSAWHALGSLVPGDPILQGNVFGAVAPMVLLPAGAAFLAWVVAGPRWSAIAAPAAAVASIALPEITGSLMITASLPYLLAVAAIPATAALLFTGRTVAVIPALAGVFLAHPAAAVALAVFALVWWLTRPRLGSMVRLAVTAVLVAVLLAPVLVAATGQSESVAEYTGQVGLGRAESLWWTVTGQSNHTQKIGWYPPAFVLSVIGAAVLLFRRRPWTPWPVFSLIVLGAVADSAQARWADPVGEWLRTVGTFFYDMAYRIQAPMGILRLVCIGVAVAWLVDVVARVARRRRSGGPGSSLDDVPASPPHGGAAMRRRRATAAIVAAATASVALVPVAWATGDEARSTMLASRDTTYVSEADKEAMQWLAGQPDAMKGHVLVNPSEGSGWMYALHGLPSLFTHFPWPDPDSELSAEALDDLDLAGTGMPGDPGAANDVDVALRSLGIRYVFVSPPSASSAGGAALASKSWAWWSPGLTPVYQDGPTTIFAVDAMHPTGRVDSILADSPHPPSRPDPARTPHRQPIIAPPEEAARTLVGAVIGVRAGTGDVDGAGDGELDDVERLAGDPELGGNGEKAARAGREMSAALADAVVAELRRRGATPVLLGDGSTTDSTTDSTTADSGFDSTVGSTFDAVVNVGMDAKGAGVSGIRVTGLYPGATGFGSERTANLAGGVRDALVFHRFTPDSRYDDEGRRGYVADGLAPAFRVAPTTGAPEIIASAGNVDNAAENKTMKTREWRGHFARALADGVAAMLRQQRPPHPRPAI</sequence>
<feature type="compositionally biased region" description="Low complexity" evidence="1">
    <location>
        <begin position="779"/>
        <end position="795"/>
    </location>
</feature>
<feature type="transmembrane region" description="Helical" evidence="2">
    <location>
        <begin position="432"/>
        <end position="454"/>
    </location>
</feature>
<feature type="transmembrane region" description="Helical" evidence="2">
    <location>
        <begin position="492"/>
        <end position="511"/>
    </location>
</feature>
<evidence type="ECO:0000256" key="2">
    <source>
        <dbReference type="SAM" id="Phobius"/>
    </source>
</evidence>
<keyword evidence="2" id="KW-1133">Transmembrane helix</keyword>
<dbReference type="InterPro" id="IPR046671">
    <property type="entry name" value="DUF6541"/>
</dbReference>
<dbReference type="Gene3D" id="3.40.630.40">
    <property type="entry name" value="Zn-dependent exopeptidases"/>
    <property type="match status" value="1"/>
</dbReference>
<keyword evidence="2" id="KW-0812">Transmembrane</keyword>
<evidence type="ECO:0000313" key="4">
    <source>
        <dbReference type="Proteomes" id="UP000589552"/>
    </source>
</evidence>
<feature type="transmembrane region" description="Helical" evidence="2">
    <location>
        <begin position="312"/>
        <end position="330"/>
    </location>
</feature>
<dbReference type="Proteomes" id="UP000589552">
    <property type="component" value="Unassembled WGS sequence"/>
</dbReference>
<accession>A0A7X9SWY7</accession>
<feature type="transmembrane region" description="Helical" evidence="2">
    <location>
        <begin position="196"/>
        <end position="218"/>
    </location>
</feature>
<proteinExistence type="predicted"/>
<feature type="region of interest" description="Disordered" evidence="1">
    <location>
        <begin position="674"/>
        <end position="693"/>
    </location>
</feature>
<feature type="transmembrane region" description="Helical" evidence="2">
    <location>
        <begin position="100"/>
        <end position="122"/>
    </location>
</feature>
<feature type="transmembrane region" description="Helical" evidence="2">
    <location>
        <begin position="244"/>
        <end position="267"/>
    </location>
</feature>
<keyword evidence="2" id="KW-0472">Membrane</keyword>
<name>A0A7X9SWY7_9CORY</name>
<organism evidence="3 4">
    <name type="scientific">Corynebacterium xerosis</name>
    <dbReference type="NCBI Taxonomy" id="1725"/>
    <lineage>
        <taxon>Bacteria</taxon>
        <taxon>Bacillati</taxon>
        <taxon>Actinomycetota</taxon>
        <taxon>Actinomycetes</taxon>
        <taxon>Mycobacteriales</taxon>
        <taxon>Corynebacteriaceae</taxon>
        <taxon>Corynebacterium</taxon>
    </lineage>
</organism>
<feature type="transmembrane region" description="Helical" evidence="2">
    <location>
        <begin position="56"/>
        <end position="79"/>
    </location>
</feature>
<reference evidence="3 4" key="1">
    <citation type="submission" date="2020-04" db="EMBL/GenBank/DDBJ databases">
        <authorList>
            <person name="Hitch T.C.A."/>
            <person name="Wylensek D."/>
            <person name="Clavel T."/>
        </authorList>
    </citation>
    <scope>NUCLEOTIDE SEQUENCE [LARGE SCALE GENOMIC DNA]</scope>
    <source>
        <strain evidence="3 4">BL-383-APC-2I</strain>
    </source>
</reference>
<dbReference type="Pfam" id="PF20176">
    <property type="entry name" value="DUF6541"/>
    <property type="match status" value="1"/>
</dbReference>
<comment type="caution">
    <text evidence="3">The sequence shown here is derived from an EMBL/GenBank/DDBJ whole genome shotgun (WGS) entry which is preliminary data.</text>
</comment>
<dbReference type="EMBL" id="JABAGA010000004">
    <property type="protein sequence ID" value="NMF09546.1"/>
    <property type="molecule type" value="Genomic_DNA"/>
</dbReference>
<dbReference type="AlphaFoldDB" id="A0A7X9SWY7"/>
<feature type="transmembrane region" description="Helical" evidence="2">
    <location>
        <begin position="273"/>
        <end position="300"/>
    </location>
</feature>
<evidence type="ECO:0000313" key="3">
    <source>
        <dbReference type="EMBL" id="NMF09546.1"/>
    </source>
</evidence>
<dbReference type="RefSeq" id="WP_168937907.1">
    <property type="nucleotide sequence ID" value="NZ_JABAGA010000004.1"/>
</dbReference>
<evidence type="ECO:0000256" key="1">
    <source>
        <dbReference type="SAM" id="MobiDB-lite"/>
    </source>
</evidence>